<organism evidence="2 3">
    <name type="scientific">Motilibacter deserti</name>
    <dbReference type="NCBI Taxonomy" id="2714956"/>
    <lineage>
        <taxon>Bacteria</taxon>
        <taxon>Bacillati</taxon>
        <taxon>Actinomycetota</taxon>
        <taxon>Actinomycetes</taxon>
        <taxon>Motilibacterales</taxon>
        <taxon>Motilibacteraceae</taxon>
        <taxon>Motilibacter</taxon>
    </lineage>
</organism>
<name>A0ABX0GZE6_9ACTN</name>
<keyword evidence="3" id="KW-1185">Reference proteome</keyword>
<comment type="caution">
    <text evidence="2">The sequence shown here is derived from an EMBL/GenBank/DDBJ whole genome shotgun (WGS) entry which is preliminary data.</text>
</comment>
<feature type="region of interest" description="Disordered" evidence="1">
    <location>
        <begin position="276"/>
        <end position="322"/>
    </location>
</feature>
<protein>
    <submittedName>
        <fullName evidence="2">DUF4194 domain-containing protein</fullName>
    </submittedName>
</protein>
<evidence type="ECO:0000256" key="1">
    <source>
        <dbReference type="SAM" id="MobiDB-lite"/>
    </source>
</evidence>
<dbReference type="InterPro" id="IPR025449">
    <property type="entry name" value="JetB"/>
</dbReference>
<dbReference type="Proteomes" id="UP000800981">
    <property type="component" value="Unassembled WGS sequence"/>
</dbReference>
<evidence type="ECO:0000313" key="3">
    <source>
        <dbReference type="Proteomes" id="UP000800981"/>
    </source>
</evidence>
<evidence type="ECO:0000313" key="2">
    <source>
        <dbReference type="EMBL" id="NHC15090.1"/>
    </source>
</evidence>
<dbReference type="EMBL" id="JAANNP010000015">
    <property type="protein sequence ID" value="NHC15090.1"/>
    <property type="molecule type" value="Genomic_DNA"/>
</dbReference>
<feature type="compositionally biased region" description="Acidic residues" evidence="1">
    <location>
        <begin position="313"/>
        <end position="322"/>
    </location>
</feature>
<reference evidence="2 3" key="1">
    <citation type="submission" date="2020-03" db="EMBL/GenBank/DDBJ databases">
        <title>Two novel Motilibacter sp.</title>
        <authorList>
            <person name="Liu S."/>
        </authorList>
    </citation>
    <scope>NUCLEOTIDE SEQUENCE [LARGE SCALE GENOMIC DNA]</scope>
    <source>
        <strain evidence="2 3">E257</strain>
    </source>
</reference>
<dbReference type="Pfam" id="PF13835">
    <property type="entry name" value="DUF4194"/>
    <property type="match status" value="1"/>
</dbReference>
<dbReference type="RefSeq" id="WP_166283229.1">
    <property type="nucleotide sequence ID" value="NZ_JAANNP010000015.1"/>
</dbReference>
<sequence>MTVPSQAAPRPDAVDGEDGLGGTVVDGTPDDATSAGTPDDATSADSAFIDGPGVVEDAEVEGRSLSLFEGDEGSLTYEQRRTLVHLLKNRYISAEQNPAEWHTLLDSQLQLRSRLNDLFLELHVDLRAQVALKRQASPEGDGRFPTLLHDVAHTREETILLVFLRQRYRSDRADGVDAVLVDRDQLQAAVAHFRPADANDHAGDARKVENAVQSLQRSGILLKTADEQRLRVSPVIEVLLPVSRLQELLHTLENLNGKGAPAAPVEAHAEELGLDMPAPARGNRTGEDLGWLDAPELADSDADAGSGTHGTASEDDTEDERA</sequence>
<feature type="region of interest" description="Disordered" evidence="1">
    <location>
        <begin position="1"/>
        <end position="47"/>
    </location>
</feature>
<gene>
    <name evidence="2" type="ORF">G9H71_14975</name>
</gene>
<proteinExistence type="predicted"/>
<accession>A0ABX0GZE6</accession>